<evidence type="ECO:0000313" key="2">
    <source>
        <dbReference type="EMBL" id="SCX19512.1"/>
    </source>
</evidence>
<sequence>MNSVVIRIVNQLVLVYVLKFVLQVNIFAVVNIVI</sequence>
<dbReference type="EMBL" id="FMUE01000003">
    <property type="protein sequence ID" value="SCX19512.1"/>
    <property type="molecule type" value="Genomic_DNA"/>
</dbReference>
<proteinExistence type="predicted"/>
<evidence type="ECO:0000256" key="1">
    <source>
        <dbReference type="SAM" id="Phobius"/>
    </source>
</evidence>
<dbReference type="AlphaFoldDB" id="A0A1R3TLN2"/>
<name>A0A1R3TLN2_9HYPH</name>
<protein>
    <submittedName>
        <fullName evidence="2">Uncharacterized protein</fullName>
    </submittedName>
</protein>
<dbReference type="Proteomes" id="UP000187891">
    <property type="component" value="Unassembled WGS sequence"/>
</dbReference>
<organism evidence="2 3">
    <name type="scientific">Agrobacterium rosae</name>
    <dbReference type="NCBI Taxonomy" id="1972867"/>
    <lineage>
        <taxon>Bacteria</taxon>
        <taxon>Pseudomonadati</taxon>
        <taxon>Pseudomonadota</taxon>
        <taxon>Alphaproteobacteria</taxon>
        <taxon>Hyphomicrobiales</taxon>
        <taxon>Rhizobiaceae</taxon>
        <taxon>Rhizobium/Agrobacterium group</taxon>
        <taxon>Agrobacterium</taxon>
    </lineage>
</organism>
<accession>A0A1R3TLN2</accession>
<gene>
    <name evidence="2" type="ORF">DSM25559_1854</name>
</gene>
<evidence type="ECO:0000313" key="3">
    <source>
        <dbReference type="Proteomes" id="UP000187891"/>
    </source>
</evidence>
<feature type="transmembrane region" description="Helical" evidence="1">
    <location>
        <begin position="12"/>
        <end position="33"/>
    </location>
</feature>
<keyword evidence="1" id="KW-0472">Membrane</keyword>
<reference evidence="3" key="1">
    <citation type="submission" date="2016-10" db="EMBL/GenBank/DDBJ databases">
        <authorList>
            <person name="Wibberg D."/>
        </authorList>
    </citation>
    <scope>NUCLEOTIDE SEQUENCE [LARGE SCALE GENOMIC DNA]</scope>
</reference>
<keyword evidence="1" id="KW-1133">Transmembrane helix</keyword>
<keyword evidence="1" id="KW-0812">Transmembrane</keyword>